<accession>A0A6J6UK90</accession>
<reference evidence="3" key="1">
    <citation type="submission" date="2020-05" db="EMBL/GenBank/DDBJ databases">
        <authorList>
            <person name="Chiriac C."/>
            <person name="Salcher M."/>
            <person name="Ghai R."/>
            <person name="Kavagutti S V."/>
        </authorList>
    </citation>
    <scope>NUCLEOTIDE SEQUENCE</scope>
</reference>
<sequence length="254" mass="28188">MTLNMMIADLESEQDSLDRIVADLDEATWRLATDSPGWTIADQISHLQFFDERAALAMNDPEAFAVDRQLLMSSAPRDLSVELGRQVSGVELFQAWRHSRLALIDAARKVDPTVRVPWYGPSMAVKSFLTARLMECWAHGEDVAQAIGVLRKPSSRLKHVAHIGVGARAFSLMINQLPEDIQSIRVELTAPDSELWTWGDESSEQRVLGDALDFCLVVTQRRALSGSQLTVLGDSATRWMQIAQAFAGAPTRKT</sequence>
<evidence type="ECO:0000313" key="3">
    <source>
        <dbReference type="EMBL" id="CAB4760280.1"/>
    </source>
</evidence>
<evidence type="ECO:0000313" key="4">
    <source>
        <dbReference type="EMBL" id="CAB4794303.1"/>
    </source>
</evidence>
<dbReference type="Gene3D" id="1.20.120.450">
    <property type="entry name" value="dinb family like domain"/>
    <property type="match status" value="1"/>
</dbReference>
<dbReference type="NCBIfam" id="TIGR03083">
    <property type="entry name" value="maleylpyruvate isomerase family mycothiol-dependent enzyme"/>
    <property type="match status" value="1"/>
</dbReference>
<evidence type="ECO:0000313" key="2">
    <source>
        <dbReference type="EMBL" id="CAB4708032.1"/>
    </source>
</evidence>
<dbReference type="AlphaFoldDB" id="A0A6J6UK90"/>
<protein>
    <submittedName>
        <fullName evidence="3">Unannotated protein</fullName>
    </submittedName>
</protein>
<gene>
    <name evidence="2" type="ORF">UFOPK2658_00217</name>
    <name evidence="3" type="ORF">UFOPK2880_00058</name>
    <name evidence="4" type="ORF">UFOPK3004_00246</name>
    <name evidence="5" type="ORF">UFOPK3304_00260</name>
    <name evidence="6" type="ORF">UFOPK3494_00117</name>
    <name evidence="7" type="ORF">UFOPK4134_00021</name>
</gene>
<dbReference type="EMBL" id="CAFBMF010000003">
    <property type="protein sequence ID" value="CAB4888219.1"/>
    <property type="molecule type" value="Genomic_DNA"/>
</dbReference>
<dbReference type="NCBIfam" id="TIGR03084">
    <property type="entry name" value="TIGR03084 family metal-binding protein"/>
    <property type="match status" value="1"/>
</dbReference>
<dbReference type="EMBL" id="CAEZYH010000004">
    <property type="protein sequence ID" value="CAB4708032.1"/>
    <property type="molecule type" value="Genomic_DNA"/>
</dbReference>
<dbReference type="EMBL" id="CAFBPS010000001">
    <property type="protein sequence ID" value="CAB5016656.1"/>
    <property type="molecule type" value="Genomic_DNA"/>
</dbReference>
<dbReference type="SUPFAM" id="SSF109854">
    <property type="entry name" value="DinB/YfiT-like putative metalloenzymes"/>
    <property type="match status" value="1"/>
</dbReference>
<feature type="domain" description="Mycothiol-dependent maleylpyruvate isomerase metal-binding" evidence="1">
    <location>
        <begin position="11"/>
        <end position="144"/>
    </location>
</feature>
<dbReference type="GO" id="GO:0046872">
    <property type="term" value="F:metal ion binding"/>
    <property type="evidence" value="ECO:0007669"/>
    <property type="project" value="InterPro"/>
</dbReference>
<evidence type="ECO:0000313" key="5">
    <source>
        <dbReference type="EMBL" id="CAB4857549.1"/>
    </source>
</evidence>
<dbReference type="EMBL" id="CAFBLJ010000008">
    <property type="protein sequence ID" value="CAB4857549.1"/>
    <property type="molecule type" value="Genomic_DNA"/>
</dbReference>
<name>A0A6J6UK90_9ZZZZ</name>
<dbReference type="InterPro" id="IPR024344">
    <property type="entry name" value="MDMPI_metal-binding"/>
</dbReference>
<proteinExistence type="predicted"/>
<dbReference type="InterPro" id="IPR017518">
    <property type="entry name" value="CHP03084"/>
</dbReference>
<dbReference type="InterPro" id="IPR034660">
    <property type="entry name" value="DinB/YfiT-like"/>
</dbReference>
<organism evidence="3">
    <name type="scientific">freshwater metagenome</name>
    <dbReference type="NCBI Taxonomy" id="449393"/>
    <lineage>
        <taxon>unclassified sequences</taxon>
        <taxon>metagenomes</taxon>
        <taxon>ecological metagenomes</taxon>
    </lineage>
</organism>
<evidence type="ECO:0000313" key="7">
    <source>
        <dbReference type="EMBL" id="CAB5016656.1"/>
    </source>
</evidence>
<evidence type="ECO:0000313" key="6">
    <source>
        <dbReference type="EMBL" id="CAB4888219.1"/>
    </source>
</evidence>
<dbReference type="EMBL" id="CAFAAL010000011">
    <property type="protein sequence ID" value="CAB4794303.1"/>
    <property type="molecule type" value="Genomic_DNA"/>
</dbReference>
<dbReference type="Pfam" id="PF11716">
    <property type="entry name" value="MDMPI_N"/>
    <property type="match status" value="1"/>
</dbReference>
<dbReference type="EMBL" id="CAEZZP010000002">
    <property type="protein sequence ID" value="CAB4760280.1"/>
    <property type="molecule type" value="Genomic_DNA"/>
</dbReference>
<evidence type="ECO:0000259" key="1">
    <source>
        <dbReference type="Pfam" id="PF11716"/>
    </source>
</evidence>
<dbReference type="InterPro" id="IPR017517">
    <property type="entry name" value="Maleyloyr_isom"/>
</dbReference>